<keyword evidence="3" id="KW-1185">Reference proteome</keyword>
<dbReference type="OrthoDB" id="5565730at2759"/>
<dbReference type="STRING" id="28573.A0A0U1LP37"/>
<dbReference type="PANTHER" id="PTHR41390">
    <property type="entry name" value="CHROMOSOME 7, WHOLE GENOME SHOTGUN SEQUENCE"/>
    <property type="match status" value="1"/>
</dbReference>
<proteinExistence type="predicted"/>
<dbReference type="EMBL" id="CVMT01000001">
    <property type="protein sequence ID" value="CRG84197.1"/>
    <property type="molecule type" value="Genomic_DNA"/>
</dbReference>
<sequence length="241" mass="26737">MQTSQTITILPAAFQIWLRFFLSSSLTKHGRRGTMSNEQKQSPLTDSTVLASSLKVGALSACAGLTYGGASGILRATKHPIVHTISHGIHWAVWGTSFWWMRSSIISIHYQDNATPKDRVYASAVSGGLSGGIVTRLLGGKFTPGLLVFSLFGYVGQKTWNFVERRQQENDGKGPKPILQRMAESKWVPLRSLSDDEFRNLLNEKLLSIEVDISLLDEKIESLERERALEQSRKTAESSKS</sequence>
<name>A0A0U1LP37_TALIS</name>
<dbReference type="Proteomes" id="UP000054383">
    <property type="component" value="Unassembled WGS sequence"/>
</dbReference>
<dbReference type="AlphaFoldDB" id="A0A0U1LP37"/>
<dbReference type="OMA" id="SFWWLRS"/>
<gene>
    <name evidence="2" type="ORF">PISL3812_01514</name>
</gene>
<dbReference type="PANTHER" id="PTHR41390:SF1">
    <property type="entry name" value="NADH-UBIQUINONE OXIDOREDUCTASE 213 KDA SUBUNIT"/>
    <property type="match status" value="1"/>
</dbReference>
<accession>A0A0U1LP37</accession>
<keyword evidence="1" id="KW-0175">Coiled coil</keyword>
<feature type="coiled-coil region" evidence="1">
    <location>
        <begin position="206"/>
        <end position="233"/>
    </location>
</feature>
<organism evidence="2 3">
    <name type="scientific">Talaromyces islandicus</name>
    <name type="common">Penicillium islandicum</name>
    <dbReference type="NCBI Taxonomy" id="28573"/>
    <lineage>
        <taxon>Eukaryota</taxon>
        <taxon>Fungi</taxon>
        <taxon>Dikarya</taxon>
        <taxon>Ascomycota</taxon>
        <taxon>Pezizomycotina</taxon>
        <taxon>Eurotiomycetes</taxon>
        <taxon>Eurotiomycetidae</taxon>
        <taxon>Eurotiales</taxon>
        <taxon>Trichocomaceae</taxon>
        <taxon>Talaromyces</taxon>
        <taxon>Talaromyces sect. Islandici</taxon>
    </lineage>
</organism>
<evidence type="ECO:0000256" key="1">
    <source>
        <dbReference type="SAM" id="Coils"/>
    </source>
</evidence>
<reference evidence="2 3" key="1">
    <citation type="submission" date="2015-04" db="EMBL/GenBank/DDBJ databases">
        <authorList>
            <person name="Syromyatnikov M.Y."/>
            <person name="Popov V.N."/>
        </authorList>
    </citation>
    <scope>NUCLEOTIDE SEQUENCE [LARGE SCALE GENOMIC DNA]</scope>
    <source>
        <strain evidence="2">WF-38-12</strain>
    </source>
</reference>
<protein>
    <submittedName>
        <fullName evidence="2">Uncharacterized protein</fullName>
    </submittedName>
</protein>
<evidence type="ECO:0000313" key="3">
    <source>
        <dbReference type="Proteomes" id="UP000054383"/>
    </source>
</evidence>
<evidence type="ECO:0000313" key="2">
    <source>
        <dbReference type="EMBL" id="CRG84197.1"/>
    </source>
</evidence>